<evidence type="ECO:0000313" key="8">
    <source>
        <dbReference type="EMBL" id="HGN36450.1"/>
    </source>
</evidence>
<evidence type="ECO:0000256" key="2">
    <source>
        <dbReference type="ARBA" id="ARBA00022475"/>
    </source>
</evidence>
<name>A0A7J3I6V5_9CREN</name>
<protein>
    <recommendedName>
        <fullName evidence="7">Na+/H+ antiporter MnhB subunit-related protein domain-containing protein</fullName>
    </recommendedName>
</protein>
<accession>A0A7J3I6V5</accession>
<feature type="transmembrane region" description="Helical" evidence="6">
    <location>
        <begin position="190"/>
        <end position="214"/>
    </location>
</feature>
<proteinExistence type="predicted"/>
<dbReference type="EMBL" id="DTAI01000080">
    <property type="protein sequence ID" value="HGN36450.1"/>
    <property type="molecule type" value="Genomic_DNA"/>
</dbReference>
<comment type="subcellular location">
    <subcellularLocation>
        <location evidence="1">Cell membrane</location>
        <topology evidence="1">Multi-pass membrane protein</topology>
    </subcellularLocation>
</comment>
<evidence type="ECO:0000256" key="1">
    <source>
        <dbReference type="ARBA" id="ARBA00004651"/>
    </source>
</evidence>
<evidence type="ECO:0000259" key="7">
    <source>
        <dbReference type="Pfam" id="PF04039"/>
    </source>
</evidence>
<dbReference type="GO" id="GO:0005886">
    <property type="term" value="C:plasma membrane"/>
    <property type="evidence" value="ECO:0007669"/>
    <property type="project" value="UniProtKB-SubCell"/>
</dbReference>
<feature type="transmembrane region" description="Helical" evidence="6">
    <location>
        <begin position="86"/>
        <end position="106"/>
    </location>
</feature>
<dbReference type="PANTHER" id="PTHR33932:SF4">
    <property type="entry name" value="NA(+)_H(+) ANTIPORTER SUBUNIT B"/>
    <property type="match status" value="1"/>
</dbReference>
<dbReference type="InterPro" id="IPR050622">
    <property type="entry name" value="CPA3_antiporter_subunitB"/>
</dbReference>
<reference evidence="8" key="1">
    <citation type="journal article" date="2020" name="mSystems">
        <title>Genome- and Community-Level Interaction Insights into Carbon Utilization and Element Cycling Functions of Hydrothermarchaeota in Hydrothermal Sediment.</title>
        <authorList>
            <person name="Zhou Z."/>
            <person name="Liu Y."/>
            <person name="Xu W."/>
            <person name="Pan J."/>
            <person name="Luo Z.H."/>
            <person name="Li M."/>
        </authorList>
    </citation>
    <scope>NUCLEOTIDE SEQUENCE [LARGE SCALE GENOMIC DNA]</scope>
    <source>
        <strain evidence="8">SpSt-618</strain>
    </source>
</reference>
<keyword evidence="4 6" id="KW-1133">Transmembrane helix</keyword>
<dbReference type="PANTHER" id="PTHR33932">
    <property type="entry name" value="NA(+)/H(+) ANTIPORTER SUBUNIT B"/>
    <property type="match status" value="1"/>
</dbReference>
<feature type="transmembrane region" description="Helical" evidence="6">
    <location>
        <begin position="234"/>
        <end position="260"/>
    </location>
</feature>
<evidence type="ECO:0000256" key="5">
    <source>
        <dbReference type="ARBA" id="ARBA00023136"/>
    </source>
</evidence>
<keyword evidence="3 6" id="KW-0812">Transmembrane</keyword>
<feature type="domain" description="Na+/H+ antiporter MnhB subunit-related protein" evidence="7">
    <location>
        <begin position="120"/>
        <end position="256"/>
    </location>
</feature>
<dbReference type="AlphaFoldDB" id="A0A7J3I6V5"/>
<evidence type="ECO:0000256" key="6">
    <source>
        <dbReference type="SAM" id="Phobius"/>
    </source>
</evidence>
<evidence type="ECO:0000256" key="4">
    <source>
        <dbReference type="ARBA" id="ARBA00022989"/>
    </source>
</evidence>
<gene>
    <name evidence="8" type="ORF">ENT87_02735</name>
</gene>
<comment type="caution">
    <text evidence="8">The sequence shown here is derived from an EMBL/GenBank/DDBJ whole genome shotgun (WGS) entry which is preliminary data.</text>
</comment>
<sequence length="271" mass="29341">MSVRNRIRMRYKKRDIVVALSLAISMLALAMVLNMGGLGILPPRTLRSLARSIVINTYNPWNTTLTSYSLNAVSAIIWDYRGIDTIFETSVLMAAVTGVAIVLRESHKGRKPGGQGMSIIVKSSTKIVMLLTIIGSLALAVHGHLTPGGGFQAGSAIGATLSLVLVALSLQFIHRIGIDKDTLLKIRYTVLAMILAVALVPLISLVLGYSYAYILQNQVREGSYFSMPSKFFTTPLAGTVFVFNILETITVASAITYIVLTVATYEGKTEE</sequence>
<dbReference type="InterPro" id="IPR007182">
    <property type="entry name" value="MnhB"/>
</dbReference>
<feature type="transmembrane region" description="Helical" evidence="6">
    <location>
        <begin position="16"/>
        <end position="41"/>
    </location>
</feature>
<evidence type="ECO:0000256" key="3">
    <source>
        <dbReference type="ARBA" id="ARBA00022692"/>
    </source>
</evidence>
<organism evidence="8">
    <name type="scientific">Ignisphaera aggregans</name>
    <dbReference type="NCBI Taxonomy" id="334771"/>
    <lineage>
        <taxon>Archaea</taxon>
        <taxon>Thermoproteota</taxon>
        <taxon>Thermoprotei</taxon>
        <taxon>Desulfurococcales</taxon>
        <taxon>Desulfurococcaceae</taxon>
        <taxon>Ignisphaera</taxon>
    </lineage>
</organism>
<keyword evidence="5 6" id="KW-0472">Membrane</keyword>
<feature type="transmembrane region" description="Helical" evidence="6">
    <location>
        <begin position="127"/>
        <end position="145"/>
    </location>
</feature>
<keyword evidence="2" id="KW-1003">Cell membrane</keyword>
<dbReference type="Pfam" id="PF04039">
    <property type="entry name" value="MnhB"/>
    <property type="match status" value="1"/>
</dbReference>
<feature type="transmembrane region" description="Helical" evidence="6">
    <location>
        <begin position="151"/>
        <end position="170"/>
    </location>
</feature>